<keyword evidence="2" id="KW-1185">Reference proteome</keyword>
<name>A0ABS3QI51_9BACT</name>
<comment type="caution">
    <text evidence="1">The sequence shown here is derived from an EMBL/GenBank/DDBJ whole genome shotgun (WGS) entry which is preliminary data.</text>
</comment>
<dbReference type="EMBL" id="JAGETZ010000008">
    <property type="protein sequence ID" value="MBO2010916.1"/>
    <property type="molecule type" value="Genomic_DNA"/>
</dbReference>
<evidence type="ECO:0000313" key="2">
    <source>
        <dbReference type="Proteomes" id="UP000664369"/>
    </source>
</evidence>
<evidence type="ECO:0000313" key="1">
    <source>
        <dbReference type="EMBL" id="MBO2010916.1"/>
    </source>
</evidence>
<sequence length="194" mass="21338">MGLDYSVVFVLPAAEESRLQARLRQAGTVEELPAPFGTAVTLDFPLDDVLRAYLDRARTEALGQPAGSPAFRGQGLDPRYFPTDTTGRVGYWYLSTLRRDGLPDVYVQLTAATSDMSRLLERSAAVQQWFRELARELHTTAFLDLEEQGGAFLCRAGQAMSATVDEDGRVQEAAPDDQPFVAATFEAYGRLLKG</sequence>
<proteinExistence type="predicted"/>
<dbReference type="RefSeq" id="WP_208176604.1">
    <property type="nucleotide sequence ID" value="NZ_JAGETZ010000008.1"/>
</dbReference>
<accession>A0ABS3QI51</accession>
<gene>
    <name evidence="1" type="ORF">J4E00_17785</name>
</gene>
<protein>
    <submittedName>
        <fullName evidence="1">Uncharacterized protein</fullName>
    </submittedName>
</protein>
<reference evidence="1 2" key="1">
    <citation type="submission" date="2021-03" db="EMBL/GenBank/DDBJ databases">
        <authorList>
            <person name="Kim M.K."/>
        </authorList>
    </citation>
    <scope>NUCLEOTIDE SEQUENCE [LARGE SCALE GENOMIC DNA]</scope>
    <source>
        <strain evidence="1 2">BT442</strain>
    </source>
</reference>
<dbReference type="Proteomes" id="UP000664369">
    <property type="component" value="Unassembled WGS sequence"/>
</dbReference>
<organism evidence="1 2">
    <name type="scientific">Hymenobacter negativus</name>
    <dbReference type="NCBI Taxonomy" id="2795026"/>
    <lineage>
        <taxon>Bacteria</taxon>
        <taxon>Pseudomonadati</taxon>
        <taxon>Bacteroidota</taxon>
        <taxon>Cytophagia</taxon>
        <taxon>Cytophagales</taxon>
        <taxon>Hymenobacteraceae</taxon>
        <taxon>Hymenobacter</taxon>
    </lineage>
</organism>